<gene>
    <name evidence="4" type="ORF">GCM10010249_17340</name>
</gene>
<dbReference type="InterPro" id="IPR058747">
    <property type="entry name" value="PglY_C"/>
</dbReference>
<feature type="domain" description="ATPase PglY C-terminal" evidence="3">
    <location>
        <begin position="1029"/>
        <end position="1207"/>
    </location>
</feature>
<comment type="caution">
    <text evidence="4">The sequence shown here is derived from an EMBL/GenBank/DDBJ whole genome shotgun (WGS) entry which is preliminary data.</text>
</comment>
<name>A0A918EKP2_9ACTN</name>
<evidence type="ECO:0000313" key="4">
    <source>
        <dbReference type="EMBL" id="GGP99683.1"/>
    </source>
</evidence>
<evidence type="ECO:0000256" key="1">
    <source>
        <dbReference type="SAM" id="MobiDB-lite"/>
    </source>
</evidence>
<dbReference type="Pfam" id="PF26382">
    <property type="entry name" value="BREX_PglY_6th"/>
    <property type="match status" value="1"/>
</dbReference>
<dbReference type="RefSeq" id="WP_189531547.1">
    <property type="nucleotide sequence ID" value="NZ_BMSV01000003.1"/>
</dbReference>
<reference evidence="4" key="2">
    <citation type="submission" date="2020-09" db="EMBL/GenBank/DDBJ databases">
        <authorList>
            <person name="Sun Q."/>
            <person name="Ohkuma M."/>
        </authorList>
    </citation>
    <scope>NUCLEOTIDE SEQUENCE</scope>
    <source>
        <strain evidence="4">JCM 4335</strain>
    </source>
</reference>
<dbReference type="InterPro" id="IPR058748">
    <property type="entry name" value="PglY_5th"/>
</dbReference>
<keyword evidence="5" id="KW-1185">Reference proteome</keyword>
<reference evidence="4" key="1">
    <citation type="journal article" date="2014" name="Int. J. Syst. Evol. Microbiol.">
        <title>Complete genome sequence of Corynebacterium casei LMG S-19264T (=DSM 44701T), isolated from a smear-ripened cheese.</title>
        <authorList>
            <consortium name="US DOE Joint Genome Institute (JGI-PGF)"/>
            <person name="Walter F."/>
            <person name="Albersmeier A."/>
            <person name="Kalinowski J."/>
            <person name="Ruckert C."/>
        </authorList>
    </citation>
    <scope>NUCLEOTIDE SEQUENCE</scope>
    <source>
        <strain evidence="4">JCM 4335</strain>
    </source>
</reference>
<sequence>MAQSPLLRDVIDIKESISTSDFVLSLAEATTPEGAQHALKDYVVTERLLENFDEALALIKSALDGHRSKAAYLHGSFGSGKSHFMAVLYALLSGNPAARARTEFDPVLTRHDWLSTDGKKFLLVPYHMLGAKALEQRVLGGYVRHVKKLHPEAPTPQVYRTDSLFDNIRAQRATYGDEAVIRGLGGGGDAADGEEDEWGEGFAWTPQLLDTALAAEENHEAGVPLNLTNPSTPVELRAKLVNDAGTNLLPGFAKNAAEDEHGFVSLDAGLSVIAEHAKSLGYDGLILFMDELILWLATLIHDQKFVAREASKITNFVEGGDARRAIPVVSFIARQRDLRELVGEEVSGAAESSIQDTLNLASGRFDKITLEDRNLPQIAHARLLKPKDAEADRLISAAFEQTKRVGPQVWDTLLGSEKGTTGADAESFRLTYPFSPAFMDTLVHISSALQRSRTGLKLMGQLLADHRDEIRLGQLVPVGDLYPVIAQGGDKPFTDSLKVVFEAADKLYKTKLRPYLLSSYDITEDDVEQYRNRPESLTDPKKLSGCRMFTGDNRLVCTLLLSALAPSVPALSELTIRRLGALNHGSVLAPIPGAEVGIIKNKVAEWAARFPEIKETGTDANPGVRLELSGVDVDSVIANAQVNDNPGNRVALARRLLSEELGVEHGQLSDQLGFTWRGTARTAEIVFGNVADEDELPDHDLMPQEEGRWRIAIDLPFDEGEWGPVEDVNRIRRLRERQQGERSRTVAWLPAHLSAQRFADFRRLVVIDKALADEHRFDTQYAGHLNADNRSRAKGLLETQREALLKQVKGAFKQAYGLAQKQAADVVPDFDDHLVALPDVDGLTLAFGQSLHDGIRHVAGKLLAHQYPAHPDLDPDATGTAVKPTDTRKVFTHVRAAAEARDGRIEVPAADRKLMQRIAGPLRLGQQKEAYFELSRYWADHFRQQASSQGVTGDLSLITLTDWTDKPDPRGLPDFLARLVVASFAEMDDRVWVRGGSVLDPAPELSAIKDHDALRSQPLPAESAWDTARQRFETIFGAKPPALRRGRMVNQFARQIIEAARDHRDHAADLVHQLEAHASFLGLDQTADTGRLALARRSLELLDALTAEAGKGAAGAKKTVEALASFDLGETSADRYGTSVKKARAVAEAVASAPWGTLELAAGLGPEGEALLDSLRNVARDDQRTADLRDALVRTQREVVALIKHSQAAATPPPAPVVPQPSSAGDLSLDTPTSDPRIPYTQPQETPPPSPASGGTARKSGRRSTTVRRAVADLQAELSELAARHPDATIEISWKVVE</sequence>
<evidence type="ECO:0008006" key="6">
    <source>
        <dbReference type="Google" id="ProtNLM"/>
    </source>
</evidence>
<feature type="region of interest" description="Disordered" evidence="1">
    <location>
        <begin position="1205"/>
        <end position="1268"/>
    </location>
</feature>
<evidence type="ECO:0000259" key="2">
    <source>
        <dbReference type="Pfam" id="PF26381"/>
    </source>
</evidence>
<accession>A0A918EKP2</accession>
<dbReference type="Pfam" id="PF26381">
    <property type="entry name" value="BREX_PglY_5th"/>
    <property type="match status" value="1"/>
</dbReference>
<feature type="domain" description="ATPase PglY 5th" evidence="2">
    <location>
        <begin position="886"/>
        <end position="985"/>
    </location>
</feature>
<dbReference type="Proteomes" id="UP000654123">
    <property type="component" value="Unassembled WGS sequence"/>
</dbReference>
<organism evidence="4 5">
    <name type="scientific">Streptomyces roseolilacinus</name>
    <dbReference type="NCBI Taxonomy" id="66904"/>
    <lineage>
        <taxon>Bacteria</taxon>
        <taxon>Bacillati</taxon>
        <taxon>Actinomycetota</taxon>
        <taxon>Actinomycetes</taxon>
        <taxon>Kitasatosporales</taxon>
        <taxon>Streptomycetaceae</taxon>
        <taxon>Streptomyces</taxon>
    </lineage>
</organism>
<evidence type="ECO:0000259" key="3">
    <source>
        <dbReference type="Pfam" id="PF26382"/>
    </source>
</evidence>
<dbReference type="EMBL" id="BMSV01000003">
    <property type="protein sequence ID" value="GGP99683.1"/>
    <property type="molecule type" value="Genomic_DNA"/>
</dbReference>
<protein>
    <recommendedName>
        <fullName evidence="6">Phage resistance protein</fullName>
    </recommendedName>
</protein>
<evidence type="ECO:0000313" key="5">
    <source>
        <dbReference type="Proteomes" id="UP000654123"/>
    </source>
</evidence>
<proteinExistence type="predicted"/>